<gene>
    <name evidence="2" type="ORF">SAMN05216325_10367</name>
</gene>
<dbReference type="Pfam" id="PF10011">
    <property type="entry name" value="DUF2254"/>
    <property type="match status" value="1"/>
</dbReference>
<dbReference type="InterPro" id="IPR018723">
    <property type="entry name" value="DUF2254_membrane"/>
</dbReference>
<dbReference type="EMBL" id="FOCP01000003">
    <property type="protein sequence ID" value="SEM85429.1"/>
    <property type="molecule type" value="Genomic_DNA"/>
</dbReference>
<evidence type="ECO:0000313" key="3">
    <source>
        <dbReference type="Proteomes" id="UP000199459"/>
    </source>
</evidence>
<feature type="transmembrane region" description="Helical" evidence="1">
    <location>
        <begin position="138"/>
        <end position="159"/>
    </location>
</feature>
<keyword evidence="1" id="KW-0472">Membrane</keyword>
<feature type="transmembrane region" description="Helical" evidence="1">
    <location>
        <begin position="61"/>
        <end position="87"/>
    </location>
</feature>
<name>A0A1H8BS70_9PROT</name>
<evidence type="ECO:0000256" key="1">
    <source>
        <dbReference type="SAM" id="Phobius"/>
    </source>
</evidence>
<dbReference type="OrthoDB" id="2955631at2"/>
<organism evidence="2 3">
    <name type="scientific">Nitrosomonas marina</name>
    <dbReference type="NCBI Taxonomy" id="917"/>
    <lineage>
        <taxon>Bacteria</taxon>
        <taxon>Pseudomonadati</taxon>
        <taxon>Pseudomonadota</taxon>
        <taxon>Betaproteobacteria</taxon>
        <taxon>Nitrosomonadales</taxon>
        <taxon>Nitrosomonadaceae</taxon>
        <taxon>Nitrosomonas</taxon>
    </lineage>
</organism>
<evidence type="ECO:0000313" key="2">
    <source>
        <dbReference type="EMBL" id="SEM85429.1"/>
    </source>
</evidence>
<keyword evidence="1" id="KW-0812">Transmembrane</keyword>
<reference evidence="2 3" key="1">
    <citation type="submission" date="2016-10" db="EMBL/GenBank/DDBJ databases">
        <authorList>
            <person name="de Groot N.N."/>
        </authorList>
    </citation>
    <scope>NUCLEOTIDE SEQUENCE [LARGE SCALE GENOMIC DNA]</scope>
    <source>
        <strain evidence="2 3">Nm22</strain>
    </source>
</reference>
<dbReference type="AlphaFoldDB" id="A0A1H8BS70"/>
<feature type="transmembrane region" description="Helical" evidence="1">
    <location>
        <begin position="108"/>
        <end position="126"/>
    </location>
</feature>
<dbReference type="RefSeq" id="WP_090627816.1">
    <property type="nucleotide sequence ID" value="NZ_FOCP01000003.1"/>
</dbReference>
<keyword evidence="1" id="KW-1133">Transmembrane helix</keyword>
<accession>A0A1H8BS70</accession>
<protein>
    <submittedName>
        <fullName evidence="2">Uncharacterized membrane protein</fullName>
    </submittedName>
</protein>
<proteinExistence type="predicted"/>
<dbReference type="Proteomes" id="UP000199459">
    <property type="component" value="Unassembled WGS sequence"/>
</dbReference>
<dbReference type="STRING" id="917.SAMN05216326_104139"/>
<sequence>MMMLKLFWEKLLTTIWFVPTVIATGLVMSSIGFLNIDQHVDIRNWPWVNTLQIGTTGVRQVLAVTTSAIISLTGVVFSISVVALTLAANQFGSKILHNFLRDNKAKMVLGLLIGSFLYGLALLSFIDTHETTSQQMPIISVAINLLLTVLSIIGLIYFIHYISTTIQADQIISLIGEELSQAIDESLLDLDEQATTDSVKQRWDITVHAMPSVTMAASVSGYVEFVDIEQLKKIAENENQHIELFLRPGDFVIENLPILRVFQEGGINEDCYDRLRLCISLGRKRTPFSDIEFAIMQLLQIALRALSPGVNDSLTAIACIDWLSSSLGRMANREFPLEYLEDSNGVVRIKKRELRFADAVDTMFHPLRQNVTNNEMVMIHLLETISRILQVSRKPQYSEALYNHAKLIMESSKESFCSPSDTQEIIKRFEKCQIIYEHARAKLQADRKPVFESSARFKV</sequence>